<proteinExistence type="predicted"/>
<dbReference type="Gene3D" id="2.30.30.40">
    <property type="entry name" value="SH3 Domains"/>
    <property type="match status" value="1"/>
</dbReference>
<dbReference type="Proteomes" id="UP000492821">
    <property type="component" value="Unassembled WGS sequence"/>
</dbReference>
<dbReference type="AlphaFoldDB" id="A0A7E4VWL5"/>
<reference evidence="3" key="2">
    <citation type="submission" date="2020-10" db="UniProtKB">
        <authorList>
            <consortium name="WormBaseParasite"/>
        </authorList>
    </citation>
    <scope>IDENTIFICATION</scope>
</reference>
<keyword evidence="2" id="KW-1185">Reference proteome</keyword>
<evidence type="ECO:0000313" key="2">
    <source>
        <dbReference type="Proteomes" id="UP000492821"/>
    </source>
</evidence>
<dbReference type="WBParaSite" id="Pan_g4297.t1">
    <property type="protein sequence ID" value="Pan_g4297.t1"/>
    <property type="gene ID" value="Pan_g4297"/>
</dbReference>
<feature type="region of interest" description="Disordered" evidence="1">
    <location>
        <begin position="47"/>
        <end position="103"/>
    </location>
</feature>
<sequence length="274" mass="30041">MSSTGGRWSVVRVVPRISPLAWWMDIRIDLATLKKISNYGMDRPPLSPDMELHHDLESPSSSMSALALSSVSPPPPRPVRPQSQQLESSAPTTPRASNRRIGSTRKAIRRLSRLFHRVRNQFLAHIPPWSPIAPSLHADLSPPPASAPSILNDPVDDAFDGHLSLDSVDKHNDELTHSVLEDYQPDKATHSDHISVQKNEKVELLDRFAAPDAEYVAVAVIDPDTKQPSTRRGIIPARLLSGYPTASGSAPAIANGNSVDPSSSMEGRFTFFNF</sequence>
<protein>
    <submittedName>
        <fullName evidence="3">SH3 domain-containing protein</fullName>
    </submittedName>
</protein>
<feature type="compositionally biased region" description="Low complexity" evidence="1">
    <location>
        <begin position="58"/>
        <end position="71"/>
    </location>
</feature>
<feature type="compositionally biased region" description="Polar residues" evidence="1">
    <location>
        <begin position="85"/>
        <end position="96"/>
    </location>
</feature>
<evidence type="ECO:0000256" key="1">
    <source>
        <dbReference type="SAM" id="MobiDB-lite"/>
    </source>
</evidence>
<organism evidence="2 3">
    <name type="scientific">Panagrellus redivivus</name>
    <name type="common">Microworm</name>
    <dbReference type="NCBI Taxonomy" id="6233"/>
    <lineage>
        <taxon>Eukaryota</taxon>
        <taxon>Metazoa</taxon>
        <taxon>Ecdysozoa</taxon>
        <taxon>Nematoda</taxon>
        <taxon>Chromadorea</taxon>
        <taxon>Rhabditida</taxon>
        <taxon>Tylenchina</taxon>
        <taxon>Panagrolaimomorpha</taxon>
        <taxon>Panagrolaimoidea</taxon>
        <taxon>Panagrolaimidae</taxon>
        <taxon>Panagrellus</taxon>
    </lineage>
</organism>
<reference evidence="2" key="1">
    <citation type="journal article" date="2013" name="Genetics">
        <title>The draft genome and transcriptome of Panagrellus redivivus are shaped by the harsh demands of a free-living lifestyle.</title>
        <authorList>
            <person name="Srinivasan J."/>
            <person name="Dillman A.R."/>
            <person name="Macchietto M.G."/>
            <person name="Heikkinen L."/>
            <person name="Lakso M."/>
            <person name="Fracchia K.M."/>
            <person name="Antoshechkin I."/>
            <person name="Mortazavi A."/>
            <person name="Wong G."/>
            <person name="Sternberg P.W."/>
        </authorList>
    </citation>
    <scope>NUCLEOTIDE SEQUENCE [LARGE SCALE GENOMIC DNA]</scope>
    <source>
        <strain evidence="2">MT8872</strain>
    </source>
</reference>
<accession>A0A7E4VWL5</accession>
<evidence type="ECO:0000313" key="3">
    <source>
        <dbReference type="WBParaSite" id="Pan_g4297.t1"/>
    </source>
</evidence>
<name>A0A7E4VWL5_PANRE</name>